<gene>
    <name evidence="2" type="ORF">VA613_07125</name>
</gene>
<evidence type="ECO:0000313" key="2">
    <source>
        <dbReference type="EMBL" id="WRS40643.1"/>
    </source>
</evidence>
<proteinExistence type="predicted"/>
<dbReference type="EMBL" id="CP141769">
    <property type="protein sequence ID" value="WRS40643.1"/>
    <property type="molecule type" value="Genomic_DNA"/>
</dbReference>
<keyword evidence="3" id="KW-1185">Reference proteome</keyword>
<dbReference type="Proteomes" id="UP001334732">
    <property type="component" value="Chromosome"/>
</dbReference>
<name>A0ABZ1CNR1_9PROT</name>
<protein>
    <recommendedName>
        <fullName evidence="4">Band 7 domain-containing protein</fullName>
    </recommendedName>
</protein>
<reference evidence="2 3" key="1">
    <citation type="submission" date="2023-12" db="EMBL/GenBank/DDBJ databases">
        <title>Thiobacillus sedimentum sp. nov., a chemolithoautotrophic sulfur-oxidizing bacterium isolated from freshwater sediment.</title>
        <authorList>
            <person name="Luo J."/>
            <person name="Dai C."/>
        </authorList>
    </citation>
    <scope>NUCLEOTIDE SEQUENCE [LARGE SCALE GENOMIC DNA]</scope>
    <source>
        <strain evidence="2 3">SCUT-2</strain>
    </source>
</reference>
<accession>A0ABZ1CNR1</accession>
<evidence type="ECO:0008006" key="4">
    <source>
        <dbReference type="Google" id="ProtNLM"/>
    </source>
</evidence>
<organism evidence="2 3">
    <name type="scientific">Thiobacillus sedimenti</name>
    <dbReference type="NCBI Taxonomy" id="3110231"/>
    <lineage>
        <taxon>Bacteria</taxon>
        <taxon>Pseudomonadati</taxon>
        <taxon>Pseudomonadota</taxon>
        <taxon>Betaproteobacteria</taxon>
        <taxon>Nitrosomonadales</taxon>
        <taxon>Thiobacillaceae</taxon>
        <taxon>Thiobacillus</taxon>
    </lineage>
</organism>
<evidence type="ECO:0000256" key="1">
    <source>
        <dbReference type="SAM" id="MobiDB-lite"/>
    </source>
</evidence>
<evidence type="ECO:0000313" key="3">
    <source>
        <dbReference type="Proteomes" id="UP001334732"/>
    </source>
</evidence>
<sequence>MFLFLARHRSQSKPVLGILAVRVDLEIHVTDVSPADQGDRVVRNEQLVVHAIVQAVGIEHELEAAEKPRGPSVAEGVVIANLDVRVRLERRDLFVSIQRFPIIDQETDADAAIRGMKDGVGKQLAGLIGMESEILEIQRALRRLDDLHANQEPVLACRENVKARLARMGMRCGCEMPAKAGCVRMAECGRGLARIIRTRRQAAACPQQGQERQHRQPPAGSLGRQAQCACPILRLDAGAQYGAPRGLHRCPGRASRKVPGASPGTAVAW</sequence>
<feature type="region of interest" description="Disordered" evidence="1">
    <location>
        <begin position="248"/>
        <end position="269"/>
    </location>
</feature>